<dbReference type="PANTHER" id="PTHR43747:SF1">
    <property type="entry name" value="SLR1998 PROTEIN"/>
    <property type="match status" value="1"/>
</dbReference>
<organism evidence="1 2">
    <name type="scientific">Burkholderia ubonensis</name>
    <dbReference type="NCBI Taxonomy" id="101571"/>
    <lineage>
        <taxon>Bacteria</taxon>
        <taxon>Pseudomonadati</taxon>
        <taxon>Pseudomonadota</taxon>
        <taxon>Betaproteobacteria</taxon>
        <taxon>Burkholderiales</taxon>
        <taxon>Burkholderiaceae</taxon>
        <taxon>Burkholderia</taxon>
        <taxon>Burkholderia cepacia complex</taxon>
    </lineage>
</organism>
<evidence type="ECO:0000313" key="1">
    <source>
        <dbReference type="EMBL" id="KUZ93761.1"/>
    </source>
</evidence>
<dbReference type="EMBL" id="LOTN01000016">
    <property type="protein sequence ID" value="KUZ93761.1"/>
    <property type="molecule type" value="Genomic_DNA"/>
</dbReference>
<reference evidence="1 2" key="1">
    <citation type="submission" date="2015-11" db="EMBL/GenBank/DDBJ databases">
        <title>Expanding the genomic diversity of Burkholderia species for the development of highly accurate diagnostics.</title>
        <authorList>
            <person name="Sahl J."/>
            <person name="Keim P."/>
            <person name="Wagner D."/>
        </authorList>
    </citation>
    <scope>NUCLEOTIDE SEQUENCE [LARGE SCALE GENOMIC DNA]</scope>
    <source>
        <strain evidence="1 2">RF32-BP4</strain>
    </source>
</reference>
<dbReference type="SUPFAM" id="SSF51905">
    <property type="entry name" value="FAD/NAD(P)-binding domain"/>
    <property type="match status" value="1"/>
</dbReference>
<dbReference type="InterPro" id="IPR050816">
    <property type="entry name" value="Flavin-dep_Halogenase_NPB"/>
</dbReference>
<dbReference type="InterPro" id="IPR036188">
    <property type="entry name" value="FAD/NAD-bd_sf"/>
</dbReference>
<proteinExistence type="predicted"/>
<name>A0A103CWZ6_9BURK</name>
<protein>
    <submittedName>
        <fullName evidence="1">FAD-dependent oxidoreductase</fullName>
    </submittedName>
</protein>
<evidence type="ECO:0000313" key="2">
    <source>
        <dbReference type="Proteomes" id="UP000065521"/>
    </source>
</evidence>
<dbReference type="Gene3D" id="3.50.50.60">
    <property type="entry name" value="FAD/NAD(P)-binding domain"/>
    <property type="match status" value="1"/>
</dbReference>
<dbReference type="AlphaFoldDB" id="A0A103CWZ6"/>
<accession>A0A103CWZ6</accession>
<dbReference type="Pfam" id="PF05834">
    <property type="entry name" value="Lycopene_cycl"/>
    <property type="match status" value="1"/>
</dbReference>
<comment type="caution">
    <text evidence="1">The sequence shown here is derived from an EMBL/GenBank/DDBJ whole genome shotgun (WGS) entry which is preliminary data.</text>
</comment>
<sequence length="515" mass="58762">MEADVAIMGGGLAGLSLARQLRLEKPDIRIVVLERGKRPAQEASYKVGESSVEVAAHYYGERLKLKDHIDAAQLPKLGLRFFFPHGDNGDVTQRLEIGPSDYPTVPSYQLDRGRFENFLHDQVVADGVTVFDRARVQRVELRPGDRHEIGFVHGDEVRTVTCRWVVDAAGRSKILKRKLGLEKDGNLRNGAVWFRLGAEVDITDMSDDPEWRARTGPSRRFSTNHFMGPGYWVWFIPLGSGSTSVGIVFDNTMHNVKEMNSFEKSMNWLRENEPQCAALVERYRDTLQDFLCYQDYSYSCKQVYSADRWCITGEAGVFIDPFYSPGSDFIAYSNEFVGDLILRDLRGEDIAPLARAYDRVFLQLAEIVFMLYEGLYPKFGNGFVMTQKILWDSVIYLGVTCLLYFNRKWHDLAFLGRIDTELARYNDLLRSVADHFKRQPILHDASLAGEYVDLTKTYLFGRNLNRELLIEYTDDDALIAKLRENIGLLEELAVSIHNNVDISRNLQPLRAAEPA</sequence>
<dbReference type="RefSeq" id="WP_059615567.1">
    <property type="nucleotide sequence ID" value="NZ_CP013368.1"/>
</dbReference>
<dbReference type="Proteomes" id="UP000065521">
    <property type="component" value="Unassembled WGS sequence"/>
</dbReference>
<dbReference type="PANTHER" id="PTHR43747">
    <property type="entry name" value="FAD-BINDING PROTEIN"/>
    <property type="match status" value="1"/>
</dbReference>
<gene>
    <name evidence="1" type="ORF">WI38_09105</name>
</gene>